<feature type="transmembrane region" description="Helical" evidence="7">
    <location>
        <begin position="514"/>
        <end position="533"/>
    </location>
</feature>
<dbReference type="PANTHER" id="PTHR10221">
    <property type="entry name" value="TRANSCRIPTION INITIATION FACTOR TFIID SUBUNIT 6"/>
    <property type="match status" value="1"/>
</dbReference>
<accession>A0A151WT07</accession>
<dbReference type="Gene3D" id="1.10.20.10">
    <property type="entry name" value="Histone, subunit A"/>
    <property type="match status" value="1"/>
</dbReference>
<evidence type="ECO:0000256" key="6">
    <source>
        <dbReference type="ARBA" id="ARBA00040091"/>
    </source>
</evidence>
<evidence type="ECO:0000313" key="10">
    <source>
        <dbReference type="Proteomes" id="UP000075809"/>
    </source>
</evidence>
<proteinExistence type="inferred from homology"/>
<dbReference type="GO" id="GO:0003713">
    <property type="term" value="F:transcription coactivator activity"/>
    <property type="evidence" value="ECO:0007669"/>
    <property type="project" value="TreeGrafter"/>
</dbReference>
<keyword evidence="5" id="KW-0539">Nucleus</keyword>
<comment type="subcellular location">
    <subcellularLocation>
        <location evidence="1">Nucleus</location>
    </subcellularLocation>
</comment>
<name>A0A151WT07_9HYME</name>
<sequence length="566" mass="64324">MKELLTNQAVGYSSSFVNNNNNRDAGTSSITSDNNSRRYAMLSTEWVSTIGEELGMHPLPDPLLKRLAEDASYRLREVLHKCVTRLRHSKRKRLTSMDVNAVITSLCDADPVFGAPESLPEYHTEAKVYVPSESIVNLVNQMNDPLCLTQTNVPFLQESEICDLKLTEARHNYAKRALKTLFNGSQKTFQVLLNDCATNVHLGDEGVVDKLMSIARSMVISNNAQYTRVSTRTCQLIIAIASNSEAVYPYHLISVDKLTELLLELLLGQSFIHPNLEVFFKECVLKLMLRWPSIADKYIPTLKNVLLKCEMESSSTIEFYKKRIMAVELLASIQPLIFFQHDIAHSLSIQNILYYYASFGSIIWQRIAVTVCALLKSQGSLNLAPLIEHYGDSLLPYIPTNRDDNARERRDKKIGTLPIIVKSKIRYVEVRSLLNTRMLWDRQTAFPDSTLRGPRREIRFAFAGGRPVPQNNLRRVSLRANYQILRSDLQATLALVASRRLLVIKDKKKGPYNFYNLANVFSTSILLILSYFLTRIPIHVSRDKKNNPVDPVVVPYVPNDVSWVDT</sequence>
<organism evidence="9 10">
    <name type="scientific">Mycetomoellerius zeteki</name>
    <dbReference type="NCBI Taxonomy" id="64791"/>
    <lineage>
        <taxon>Eukaryota</taxon>
        <taxon>Metazoa</taxon>
        <taxon>Ecdysozoa</taxon>
        <taxon>Arthropoda</taxon>
        <taxon>Hexapoda</taxon>
        <taxon>Insecta</taxon>
        <taxon>Pterygota</taxon>
        <taxon>Neoptera</taxon>
        <taxon>Endopterygota</taxon>
        <taxon>Hymenoptera</taxon>
        <taxon>Apocrita</taxon>
        <taxon>Aculeata</taxon>
        <taxon>Formicoidea</taxon>
        <taxon>Formicidae</taxon>
        <taxon>Myrmicinae</taxon>
        <taxon>Mycetomoellerius</taxon>
    </lineage>
</organism>
<dbReference type="SMART" id="SM00803">
    <property type="entry name" value="TAF"/>
    <property type="match status" value="1"/>
</dbReference>
<dbReference type="GO" id="GO:0046695">
    <property type="term" value="C:SLIK (SAGA-like) complex"/>
    <property type="evidence" value="ECO:0007669"/>
    <property type="project" value="InterPro"/>
</dbReference>
<dbReference type="InterPro" id="IPR037796">
    <property type="entry name" value="TAF6"/>
</dbReference>
<dbReference type="GO" id="GO:0046982">
    <property type="term" value="F:protein heterodimerization activity"/>
    <property type="evidence" value="ECO:0007669"/>
    <property type="project" value="InterPro"/>
</dbReference>
<dbReference type="PANTHER" id="PTHR10221:SF9">
    <property type="entry name" value="TRANSCRIPTION INITIATION FACTOR TFIID SUBUNIT 6"/>
    <property type="match status" value="1"/>
</dbReference>
<dbReference type="SUPFAM" id="SSF47113">
    <property type="entry name" value="Histone-fold"/>
    <property type="match status" value="1"/>
</dbReference>
<evidence type="ECO:0000313" key="9">
    <source>
        <dbReference type="EMBL" id="KYQ51039.1"/>
    </source>
</evidence>
<dbReference type="InterPro" id="IPR004823">
    <property type="entry name" value="TAF_TATA-bd_Histone-like_dom"/>
</dbReference>
<comment type="similarity">
    <text evidence="2">Belongs to the TAF6 family.</text>
</comment>
<dbReference type="GO" id="GO:0005669">
    <property type="term" value="C:transcription factor TFIID complex"/>
    <property type="evidence" value="ECO:0007669"/>
    <property type="project" value="InterPro"/>
</dbReference>
<evidence type="ECO:0000256" key="1">
    <source>
        <dbReference type="ARBA" id="ARBA00004123"/>
    </source>
</evidence>
<dbReference type="InterPro" id="IPR009072">
    <property type="entry name" value="Histone-fold"/>
</dbReference>
<dbReference type="Pfam" id="PF02969">
    <property type="entry name" value="TAF"/>
    <property type="match status" value="1"/>
</dbReference>
<dbReference type="Proteomes" id="UP000075809">
    <property type="component" value="Unassembled WGS sequence"/>
</dbReference>
<protein>
    <recommendedName>
        <fullName evidence="6">Transcription initiation factor TFIID subunit 6</fullName>
    </recommendedName>
</protein>
<feature type="domain" description="TATA box binding protein associated factor (TAF) histone-like fold" evidence="8">
    <location>
        <begin position="40"/>
        <end position="107"/>
    </location>
</feature>
<keyword evidence="10" id="KW-1185">Reference proteome</keyword>
<reference evidence="9 10" key="1">
    <citation type="submission" date="2015-09" db="EMBL/GenBank/DDBJ databases">
        <title>Trachymyrmex zeteki WGS genome.</title>
        <authorList>
            <person name="Nygaard S."/>
            <person name="Hu H."/>
            <person name="Boomsma J."/>
            <person name="Zhang G."/>
        </authorList>
    </citation>
    <scope>NUCLEOTIDE SEQUENCE [LARGE SCALE GENOMIC DNA]</scope>
    <source>
        <strain evidence="9">Tzet28-1</strain>
        <tissue evidence="9">Whole body</tissue>
    </source>
</reference>
<dbReference type="AlphaFoldDB" id="A0A151WT07"/>
<keyword evidence="4" id="KW-0804">Transcription</keyword>
<dbReference type="GO" id="GO:0000124">
    <property type="term" value="C:SAGA complex"/>
    <property type="evidence" value="ECO:0007669"/>
    <property type="project" value="InterPro"/>
</dbReference>
<dbReference type="GO" id="GO:0051123">
    <property type="term" value="P:RNA polymerase II preinitiation complex assembly"/>
    <property type="evidence" value="ECO:0007669"/>
    <property type="project" value="TreeGrafter"/>
</dbReference>
<keyword evidence="7" id="KW-0812">Transmembrane</keyword>
<evidence type="ECO:0000259" key="8">
    <source>
        <dbReference type="SMART" id="SM00803"/>
    </source>
</evidence>
<evidence type="ECO:0000256" key="5">
    <source>
        <dbReference type="ARBA" id="ARBA00023242"/>
    </source>
</evidence>
<evidence type="ECO:0000256" key="3">
    <source>
        <dbReference type="ARBA" id="ARBA00023015"/>
    </source>
</evidence>
<evidence type="ECO:0000256" key="4">
    <source>
        <dbReference type="ARBA" id="ARBA00023163"/>
    </source>
</evidence>
<gene>
    <name evidence="9" type="ORF">ALC60_09835</name>
</gene>
<dbReference type="STRING" id="64791.A0A151WT07"/>
<keyword evidence="3" id="KW-0805">Transcription regulation</keyword>
<dbReference type="CDD" id="cd22932">
    <property type="entry name" value="HFD_TAF6L"/>
    <property type="match status" value="1"/>
</dbReference>
<keyword evidence="7" id="KW-0472">Membrane</keyword>
<evidence type="ECO:0000256" key="7">
    <source>
        <dbReference type="SAM" id="Phobius"/>
    </source>
</evidence>
<dbReference type="EMBL" id="KQ982762">
    <property type="protein sequence ID" value="KYQ51039.1"/>
    <property type="molecule type" value="Genomic_DNA"/>
</dbReference>
<evidence type="ECO:0000256" key="2">
    <source>
        <dbReference type="ARBA" id="ARBA00007688"/>
    </source>
</evidence>
<dbReference type="GO" id="GO:0016251">
    <property type="term" value="F:RNA polymerase II general transcription initiation factor activity"/>
    <property type="evidence" value="ECO:0007669"/>
    <property type="project" value="InterPro"/>
</dbReference>
<keyword evidence="7" id="KW-1133">Transmembrane helix</keyword>